<evidence type="ECO:0000313" key="2">
    <source>
        <dbReference type="EMBL" id="CAD8053544.1"/>
    </source>
</evidence>
<keyword evidence="3" id="KW-1185">Reference proteome</keyword>
<dbReference type="AlphaFoldDB" id="A0A8S1KRG3"/>
<dbReference type="Proteomes" id="UP000688137">
    <property type="component" value="Unassembled WGS sequence"/>
</dbReference>
<evidence type="ECO:0000313" key="3">
    <source>
        <dbReference type="Proteomes" id="UP000688137"/>
    </source>
</evidence>
<organism evidence="2 3">
    <name type="scientific">Paramecium primaurelia</name>
    <dbReference type="NCBI Taxonomy" id="5886"/>
    <lineage>
        <taxon>Eukaryota</taxon>
        <taxon>Sar</taxon>
        <taxon>Alveolata</taxon>
        <taxon>Ciliophora</taxon>
        <taxon>Intramacronucleata</taxon>
        <taxon>Oligohymenophorea</taxon>
        <taxon>Peniculida</taxon>
        <taxon>Parameciidae</taxon>
        <taxon>Paramecium</taxon>
    </lineage>
</organism>
<reference evidence="2" key="1">
    <citation type="submission" date="2021-01" db="EMBL/GenBank/DDBJ databases">
        <authorList>
            <consortium name="Genoscope - CEA"/>
            <person name="William W."/>
        </authorList>
    </citation>
    <scope>NUCLEOTIDE SEQUENCE</scope>
</reference>
<name>A0A8S1KRG3_PARPR</name>
<proteinExistence type="predicted"/>
<gene>
    <name evidence="2" type="ORF">PPRIM_AZ9-3.1.T0200383</name>
</gene>
<comment type="caution">
    <text evidence="2">The sequence shown here is derived from an EMBL/GenBank/DDBJ whole genome shotgun (WGS) entry which is preliminary data.</text>
</comment>
<feature type="coiled-coil region" evidence="1">
    <location>
        <begin position="23"/>
        <end position="57"/>
    </location>
</feature>
<accession>A0A8S1KRG3</accession>
<keyword evidence="1" id="KW-0175">Coiled coil</keyword>
<sequence length="310" mass="36641">MLINQELKFDSKLSTNYKKVQSDSIQNDEIEKLKLKNENLQQNIIEMHQQQEDIKNALIEAQSRLKNNLSFIDDSKDQFNETKKLDANIPINQTKLSNSLNNFLDSSISTQESQSQIQSVKFQPIASFLIDIQLKERYLQNFIDLRIYDNVSLYNSLPSTNQCQDSKEEFWLDWMNISISKQFIVMGLFSKNNLVQNLELYFNQIPTIKEWLESINYQHYYHNFILAGYDNFKYLIYQEYTQYQLSLQDFKEQFSIDNECDSKLILANLIIICDNIKNLNIFNIQTSKKVIEQDFCLVQCTLPNNKCVIF</sequence>
<evidence type="ECO:0000256" key="1">
    <source>
        <dbReference type="SAM" id="Coils"/>
    </source>
</evidence>
<protein>
    <submittedName>
        <fullName evidence="2">Uncharacterized protein</fullName>
    </submittedName>
</protein>
<dbReference type="EMBL" id="CAJJDM010000017">
    <property type="protein sequence ID" value="CAD8053544.1"/>
    <property type="molecule type" value="Genomic_DNA"/>
</dbReference>